<dbReference type="SUPFAM" id="SSF53474">
    <property type="entry name" value="alpha/beta-Hydrolases"/>
    <property type="match status" value="1"/>
</dbReference>
<dbReference type="InterPro" id="IPR029058">
    <property type="entry name" value="AB_hydrolase_fold"/>
</dbReference>
<sequence>MPAPGGPPPRDAYLFVPPTYAPGKPSPLLVLLHGAGKGAADALATLGPQGLELLKSRACLLLVPESRGATWDVITTSSFKQDLPFIASALQQVLRSYSVDTRRLGLEGFSDGATYALSIGLGGPGLFSHVIVLSPGGFVPPAGRVKSAPGVFLAHGTRDTLFPIDQTSRRIASELGQLLPGRPVKYVQFSGGHEVDPSVQQQALEWFLAPSAP</sequence>
<dbReference type="GO" id="GO:0016787">
    <property type="term" value="F:hydrolase activity"/>
    <property type="evidence" value="ECO:0007669"/>
    <property type="project" value="UniProtKB-KW"/>
</dbReference>
<dbReference type="AlphaFoldDB" id="A0A0D2LCH7"/>
<keyword evidence="2" id="KW-0378">Hydrolase</keyword>
<protein>
    <submittedName>
        <fullName evidence="3">Phospholipase/carboxylesterase</fullName>
    </submittedName>
</protein>
<name>A0A0D2LCH7_9CHLO</name>
<dbReference type="RefSeq" id="XP_013903468.1">
    <property type="nucleotide sequence ID" value="XM_014048014.1"/>
</dbReference>
<evidence type="ECO:0000256" key="2">
    <source>
        <dbReference type="ARBA" id="ARBA00022801"/>
    </source>
</evidence>
<dbReference type="GeneID" id="25736386"/>
<keyword evidence="4" id="KW-1185">Reference proteome</keyword>
<gene>
    <name evidence="3" type="ORF">MNEG_3508</name>
</gene>
<dbReference type="InterPro" id="IPR050955">
    <property type="entry name" value="Plant_Biomass_Hydrol_Est"/>
</dbReference>
<dbReference type="OrthoDB" id="424610at2759"/>
<evidence type="ECO:0000256" key="1">
    <source>
        <dbReference type="ARBA" id="ARBA00022729"/>
    </source>
</evidence>
<reference evidence="3 4" key="1">
    <citation type="journal article" date="2013" name="BMC Genomics">
        <title>Reconstruction of the lipid metabolism for the microalga Monoraphidium neglectum from its genome sequence reveals characteristics suitable for biofuel production.</title>
        <authorList>
            <person name="Bogen C."/>
            <person name="Al-Dilaimi A."/>
            <person name="Albersmeier A."/>
            <person name="Wichmann J."/>
            <person name="Grundmann M."/>
            <person name="Rupp O."/>
            <person name="Lauersen K.J."/>
            <person name="Blifernez-Klassen O."/>
            <person name="Kalinowski J."/>
            <person name="Goesmann A."/>
            <person name="Mussgnug J.H."/>
            <person name="Kruse O."/>
        </authorList>
    </citation>
    <scope>NUCLEOTIDE SEQUENCE [LARGE SCALE GENOMIC DNA]</scope>
    <source>
        <strain evidence="3 4">SAG 48.87</strain>
    </source>
</reference>
<dbReference type="Proteomes" id="UP000054498">
    <property type="component" value="Unassembled WGS sequence"/>
</dbReference>
<dbReference type="PANTHER" id="PTHR43037">
    <property type="entry name" value="UNNAMED PRODUCT-RELATED"/>
    <property type="match status" value="1"/>
</dbReference>
<organism evidence="3 4">
    <name type="scientific">Monoraphidium neglectum</name>
    <dbReference type="NCBI Taxonomy" id="145388"/>
    <lineage>
        <taxon>Eukaryota</taxon>
        <taxon>Viridiplantae</taxon>
        <taxon>Chlorophyta</taxon>
        <taxon>core chlorophytes</taxon>
        <taxon>Chlorophyceae</taxon>
        <taxon>CS clade</taxon>
        <taxon>Sphaeropleales</taxon>
        <taxon>Selenastraceae</taxon>
        <taxon>Monoraphidium</taxon>
    </lineage>
</organism>
<proteinExistence type="predicted"/>
<dbReference type="EMBL" id="KK100662">
    <property type="protein sequence ID" value="KIZ04449.1"/>
    <property type="molecule type" value="Genomic_DNA"/>
</dbReference>
<dbReference type="PANTHER" id="PTHR43037:SF5">
    <property type="entry name" value="FERULOYL ESTERASE"/>
    <property type="match status" value="1"/>
</dbReference>
<evidence type="ECO:0000313" key="3">
    <source>
        <dbReference type="EMBL" id="KIZ04449.1"/>
    </source>
</evidence>
<evidence type="ECO:0000313" key="4">
    <source>
        <dbReference type="Proteomes" id="UP000054498"/>
    </source>
</evidence>
<accession>A0A0D2LCH7</accession>
<dbReference type="STRING" id="145388.A0A0D2LCH7"/>
<dbReference type="Gene3D" id="3.40.50.1820">
    <property type="entry name" value="alpha/beta hydrolase"/>
    <property type="match status" value="1"/>
</dbReference>
<dbReference type="KEGG" id="mng:MNEG_3508"/>
<keyword evidence="1" id="KW-0732">Signal</keyword>